<evidence type="ECO:0000259" key="1">
    <source>
        <dbReference type="Pfam" id="PF22818"/>
    </source>
</evidence>
<reference evidence="3" key="1">
    <citation type="journal article" date="2019" name="Int. J. Syst. Evol. Microbiol.">
        <title>The Global Catalogue of Microorganisms (GCM) 10K type strain sequencing project: providing services to taxonomists for standard genome sequencing and annotation.</title>
        <authorList>
            <consortium name="The Broad Institute Genomics Platform"/>
            <consortium name="The Broad Institute Genome Sequencing Center for Infectious Disease"/>
            <person name="Wu L."/>
            <person name="Ma J."/>
        </authorList>
    </citation>
    <scope>NUCLEOTIDE SEQUENCE [LARGE SCALE GENOMIC DNA]</scope>
    <source>
        <strain evidence="3">CCUG 51308</strain>
    </source>
</reference>
<dbReference type="EMBL" id="JBHTBR010000005">
    <property type="protein sequence ID" value="MFC7292573.1"/>
    <property type="molecule type" value="Genomic_DNA"/>
</dbReference>
<organism evidence="2 3">
    <name type="scientific">Hirschia litorea</name>
    <dbReference type="NCBI Taxonomy" id="1199156"/>
    <lineage>
        <taxon>Bacteria</taxon>
        <taxon>Pseudomonadati</taxon>
        <taxon>Pseudomonadota</taxon>
        <taxon>Alphaproteobacteria</taxon>
        <taxon>Hyphomonadales</taxon>
        <taxon>Hyphomonadaceae</taxon>
        <taxon>Hirschia</taxon>
    </lineage>
</organism>
<feature type="domain" description="ApeI dehydratase-like" evidence="1">
    <location>
        <begin position="17"/>
        <end position="98"/>
    </location>
</feature>
<dbReference type="Pfam" id="PF22818">
    <property type="entry name" value="ApeI-like"/>
    <property type="match status" value="1"/>
</dbReference>
<accession>A0ABW2INV5</accession>
<dbReference type="Proteomes" id="UP001596492">
    <property type="component" value="Unassembled WGS sequence"/>
</dbReference>
<evidence type="ECO:0000313" key="2">
    <source>
        <dbReference type="EMBL" id="MFC7292573.1"/>
    </source>
</evidence>
<comment type="caution">
    <text evidence="2">The sequence shown here is derived from an EMBL/GenBank/DDBJ whole genome shotgun (WGS) entry which is preliminary data.</text>
</comment>
<name>A0ABW2INV5_9PROT</name>
<proteinExistence type="predicted"/>
<gene>
    <name evidence="2" type="ORF">ACFQS8_13155</name>
</gene>
<evidence type="ECO:0000313" key="3">
    <source>
        <dbReference type="Proteomes" id="UP001596492"/>
    </source>
</evidence>
<sequence length="106" mass="11742">MTSISLKPKALKNVIRSIPLDHPCLEGHFPNAPIIPAALTNECVHEELRACFDDTRISGVSKLKFIAPLLPDMEFEIQIYANKNGSVPVSIRQGDKLCFSGLFHLL</sequence>
<keyword evidence="3" id="KW-1185">Reference proteome</keyword>
<dbReference type="SUPFAM" id="SSF54637">
    <property type="entry name" value="Thioesterase/thiol ester dehydrase-isomerase"/>
    <property type="match status" value="1"/>
</dbReference>
<dbReference type="InterPro" id="IPR054545">
    <property type="entry name" value="ApeI-like"/>
</dbReference>
<dbReference type="Gene3D" id="3.10.129.10">
    <property type="entry name" value="Hotdog Thioesterase"/>
    <property type="match status" value="1"/>
</dbReference>
<dbReference type="RefSeq" id="WP_382168112.1">
    <property type="nucleotide sequence ID" value="NZ_JBHTBR010000005.1"/>
</dbReference>
<dbReference type="InterPro" id="IPR029069">
    <property type="entry name" value="HotDog_dom_sf"/>
</dbReference>
<protein>
    <recommendedName>
        <fullName evidence="1">ApeI dehydratase-like domain-containing protein</fullName>
    </recommendedName>
</protein>